<evidence type="ECO:0000313" key="2">
    <source>
        <dbReference type="Proteomes" id="UP000015480"/>
    </source>
</evidence>
<keyword evidence="2" id="KW-1185">Reference proteome</keyword>
<reference evidence="1 2" key="1">
    <citation type="journal article" date="2014" name="BMC Genomics">
        <title>Architecture and functions of a multipartite genome of the methylotrophic bacterium Paracoccus aminophilus JCM 7686, containing primary and secondary chromids.</title>
        <authorList>
            <person name="Dziewit L."/>
            <person name="Czarnecki J."/>
            <person name="Wibberg D."/>
            <person name="Radlinska M."/>
            <person name="Mrozek P."/>
            <person name="Szymczak M."/>
            <person name="Schluter A."/>
            <person name="Puhler A."/>
            <person name="Bartosik D."/>
        </authorList>
    </citation>
    <scope>NUCLEOTIDE SEQUENCE [LARGE SCALE GENOMIC DNA]</scope>
    <source>
        <strain evidence="1">JCM 7686</strain>
    </source>
</reference>
<dbReference type="RefSeq" id="WP_020949551.1">
    <property type="nucleotide sequence ID" value="NC_022041.1"/>
</dbReference>
<accession>S5XS13</accession>
<dbReference type="KEGG" id="pami:JCM7686_0803"/>
<dbReference type="eggNOG" id="ENOG5032FUB">
    <property type="taxonomic scope" value="Bacteria"/>
</dbReference>
<organism evidence="1 2">
    <name type="scientific">Paracoccus aminophilus JCM 7686</name>
    <dbReference type="NCBI Taxonomy" id="1367847"/>
    <lineage>
        <taxon>Bacteria</taxon>
        <taxon>Pseudomonadati</taxon>
        <taxon>Pseudomonadota</taxon>
        <taxon>Alphaproteobacteria</taxon>
        <taxon>Rhodobacterales</taxon>
        <taxon>Paracoccaceae</taxon>
        <taxon>Paracoccus</taxon>
    </lineage>
</organism>
<dbReference type="PATRIC" id="fig|1367847.3.peg.760"/>
<dbReference type="STRING" id="1367847.JCM7686_0803"/>
<dbReference type="HOGENOM" id="CLU_306710_0_0_5"/>
<protein>
    <recommendedName>
        <fullName evidence="3">Sialate O-acetylesterase domain-containing protein</fullName>
    </recommendedName>
</protein>
<dbReference type="EMBL" id="CP006650">
    <property type="protein sequence ID" value="AGT07912.1"/>
    <property type="molecule type" value="Genomic_DNA"/>
</dbReference>
<evidence type="ECO:0008006" key="3">
    <source>
        <dbReference type="Google" id="ProtNLM"/>
    </source>
</evidence>
<sequence length="965" mass="101357">MPAPTFKLPVSGSAPNQYATETAFDSAVNAALGALWTDVITNGGKSFSTRANAVAAGQAGLPVALGLIYTRENSSLVVRGPGQTADDPLFATYPNWGVVSRIDPAIAMRDAGLMTLANVAGTADALTAELPQAAKQNGVTATSSSSVVEIIPALSNTGGAEPTLSIDGGAPVLIRSETNGVLAAGQLAAGRSYLLRRRGPYWRVISGAVALVDLLAARSDRIVGNVNMGTVTLETIAGSGDAITASVPSLLTGIGVVAANLRRIRFAPIATNSGAVTINIDGQGAQILRDANGQTLAAGFLVAGRYYEAVKVNTLWRLVAGEVSKTDLSAEVATVNAELRSGRVWQYASNGLTIDGANPPTGTQCIDVTKSVGTESAKWVRASAPSDGVVTDTLRRDGTGNQWWRRASSSQVLRDDMYDGAVKRVVANNLRPSGITVPAGAKVLVITKGNAPGEAIWATIGRLPDLPETDEYAKDLDAKWWILRWSSEWVARDHPTFAQMQAALATVSGSGSGGGYTPPEPLPASATLLPRRVGGVTQLVGDAGIGAAARYTVGGDGAWHWLPSRVAIVMVLGQSNAAVSEMEGPPLYIPAKTPDFVMMSNDGVGELGALRGWNGQIPSASITGFVPAAITGVQSSAEALASASNALDPRGAGMIYAGSHGRGGAGFTATDPNFAIWKVLPSGAPAPQRIRMIEWVTAVMTHAAVPPTEIVIAFTHGETNRRDPWATYTADGLGYMADIEADLAFTGLPVVWLVDIPGGTTAMSAFGSDWQVKYALRELMRQARLAGHKVVDVGPRYHLPMGTARGGTQDHIHTSYLSQVRLREMDAFAYRNHVAGLPWWCAFPKGERAAGLGNKVILAVESLTPIMIDRDMVPRDPHFGFSLSNDSATITGVEQTGDREITLSLSGTPNSSARLQYVYRRPNAGEIDTRYVTAAGSIREVWQGTGPITGLPVYRPMHSFEVPIA</sequence>
<dbReference type="OrthoDB" id="7779280at2"/>
<proteinExistence type="predicted"/>
<evidence type="ECO:0000313" key="1">
    <source>
        <dbReference type="EMBL" id="AGT07912.1"/>
    </source>
</evidence>
<dbReference type="AlphaFoldDB" id="S5XS13"/>
<dbReference type="Proteomes" id="UP000015480">
    <property type="component" value="Chromosome"/>
</dbReference>
<name>S5XS13_PARAH</name>
<gene>
    <name evidence="1" type="ORF">JCM7686_0803</name>
</gene>